<dbReference type="InterPro" id="IPR011419">
    <property type="entry name" value="ATP12_ATP_synth-F1-assembly"/>
</dbReference>
<dbReference type="PANTHER" id="PTHR21013:SF10">
    <property type="entry name" value="ATP SYNTHASE MITOCHONDRIAL F1 COMPLEX ASSEMBLY FACTOR 2"/>
    <property type="match status" value="1"/>
</dbReference>
<evidence type="ECO:0000256" key="2">
    <source>
        <dbReference type="ARBA" id="ARBA00008231"/>
    </source>
</evidence>
<protein>
    <recommendedName>
        <fullName evidence="9">ATP synthase mitochondrial F1 complex assembly factor 2</fullName>
    </recommendedName>
</protein>
<dbReference type="InterPro" id="IPR023335">
    <property type="entry name" value="ATP12_ortho_dom_sf"/>
</dbReference>
<keyword evidence="5" id="KW-0143">Chaperone</keyword>
<dbReference type="Gene3D" id="3.30.2180.10">
    <property type="entry name" value="ATP12-like"/>
    <property type="match status" value="1"/>
</dbReference>
<gene>
    <name evidence="7" type="ORF">CROQUDRAFT_657292</name>
</gene>
<evidence type="ECO:0000313" key="7">
    <source>
        <dbReference type="EMBL" id="KAG0146486.1"/>
    </source>
</evidence>
<keyword evidence="4" id="KW-0496">Mitochondrion</keyword>
<dbReference type="GO" id="GO:0005739">
    <property type="term" value="C:mitochondrion"/>
    <property type="evidence" value="ECO:0007669"/>
    <property type="project" value="UniProtKB-SubCell"/>
</dbReference>
<sequence>MACIRNTLVRAIESSVQNYRPFQLRPSLSLPFGPLARGLSTSTVRDDAASLPPNPSKSEERKGMANDTIQSAKAEASMKRFWKTVDIHPSDDGKHFYVRLDKRKLVTPAGNQLVIPRSKIALAILVAREWSEQRKVLKQHSLPLTSLVSRAIDGLNESDRAAIVDSLLSYLDTDTICFFESKPKRLVDLQEKYWKPLIEWINQSYSIDLKLYEDSIILPKQSSHTKESLRSVVMEFDQLKLAGFERAVHVTKSFVIALALVQGKLTVDEASDASRVEVLSQIARWGEVEDTHDVDFQEIRMKLGSVACSLIE</sequence>
<comment type="caution">
    <text evidence="7">The sequence shown here is derived from an EMBL/GenBank/DDBJ whole genome shotgun (WGS) entry which is preliminary data.</text>
</comment>
<evidence type="ECO:0000313" key="8">
    <source>
        <dbReference type="Proteomes" id="UP000886653"/>
    </source>
</evidence>
<evidence type="ECO:0008006" key="9">
    <source>
        <dbReference type="Google" id="ProtNLM"/>
    </source>
</evidence>
<dbReference type="EMBL" id="MU167260">
    <property type="protein sequence ID" value="KAG0146486.1"/>
    <property type="molecule type" value="Genomic_DNA"/>
</dbReference>
<evidence type="ECO:0000256" key="5">
    <source>
        <dbReference type="ARBA" id="ARBA00023186"/>
    </source>
</evidence>
<dbReference type="OrthoDB" id="5673at2759"/>
<organism evidence="7 8">
    <name type="scientific">Cronartium quercuum f. sp. fusiforme G11</name>
    <dbReference type="NCBI Taxonomy" id="708437"/>
    <lineage>
        <taxon>Eukaryota</taxon>
        <taxon>Fungi</taxon>
        <taxon>Dikarya</taxon>
        <taxon>Basidiomycota</taxon>
        <taxon>Pucciniomycotina</taxon>
        <taxon>Pucciniomycetes</taxon>
        <taxon>Pucciniales</taxon>
        <taxon>Coleosporiaceae</taxon>
        <taxon>Cronartium</taxon>
    </lineage>
</organism>
<evidence type="ECO:0000256" key="1">
    <source>
        <dbReference type="ARBA" id="ARBA00004173"/>
    </source>
</evidence>
<feature type="region of interest" description="Disordered" evidence="6">
    <location>
        <begin position="43"/>
        <end position="65"/>
    </location>
</feature>
<dbReference type="GO" id="GO:0033615">
    <property type="term" value="P:mitochondrial proton-transporting ATP synthase complex assembly"/>
    <property type="evidence" value="ECO:0007669"/>
    <property type="project" value="TreeGrafter"/>
</dbReference>
<dbReference type="InterPro" id="IPR042272">
    <property type="entry name" value="ATP12_ATP_synth-F1-assembly_N"/>
</dbReference>
<dbReference type="PANTHER" id="PTHR21013">
    <property type="entry name" value="ATP SYNTHASE MITOCHONDRIAL F1 COMPLEX ASSEMBLY FACTOR 2/ATP12 PROTEIN, MITOCHONDRIAL PRECURSOR"/>
    <property type="match status" value="1"/>
</dbReference>
<proteinExistence type="inferred from homology"/>
<evidence type="ECO:0000256" key="4">
    <source>
        <dbReference type="ARBA" id="ARBA00023128"/>
    </source>
</evidence>
<evidence type="ECO:0000256" key="3">
    <source>
        <dbReference type="ARBA" id="ARBA00022946"/>
    </source>
</evidence>
<reference evidence="7" key="1">
    <citation type="submission" date="2013-11" db="EMBL/GenBank/DDBJ databases">
        <title>Genome sequence of the fusiform rust pathogen reveals effectors for host alternation and coevolution with pine.</title>
        <authorList>
            <consortium name="DOE Joint Genome Institute"/>
            <person name="Smith K."/>
            <person name="Pendleton A."/>
            <person name="Kubisiak T."/>
            <person name="Anderson C."/>
            <person name="Salamov A."/>
            <person name="Aerts A."/>
            <person name="Riley R."/>
            <person name="Clum A."/>
            <person name="Lindquist E."/>
            <person name="Ence D."/>
            <person name="Campbell M."/>
            <person name="Kronenberg Z."/>
            <person name="Feau N."/>
            <person name="Dhillon B."/>
            <person name="Hamelin R."/>
            <person name="Burleigh J."/>
            <person name="Smith J."/>
            <person name="Yandell M."/>
            <person name="Nelson C."/>
            <person name="Grigoriev I."/>
            <person name="Davis J."/>
        </authorList>
    </citation>
    <scope>NUCLEOTIDE SEQUENCE</scope>
    <source>
        <strain evidence="7">G11</strain>
    </source>
</reference>
<dbReference type="Proteomes" id="UP000886653">
    <property type="component" value="Unassembled WGS sequence"/>
</dbReference>
<dbReference type="AlphaFoldDB" id="A0A9P6NGH0"/>
<accession>A0A9P6NGH0</accession>
<comment type="subcellular location">
    <subcellularLocation>
        <location evidence="1">Mitochondrion</location>
    </subcellularLocation>
</comment>
<dbReference type="Gene3D" id="1.10.3580.10">
    <property type="entry name" value="ATP12 ATPase"/>
    <property type="match status" value="1"/>
</dbReference>
<keyword evidence="8" id="KW-1185">Reference proteome</keyword>
<name>A0A9P6NGH0_9BASI</name>
<dbReference type="Pfam" id="PF07542">
    <property type="entry name" value="ATP12"/>
    <property type="match status" value="1"/>
</dbReference>
<evidence type="ECO:0000256" key="6">
    <source>
        <dbReference type="SAM" id="MobiDB-lite"/>
    </source>
</evidence>
<keyword evidence="3" id="KW-0809">Transit peptide</keyword>
<dbReference type="SUPFAM" id="SSF160909">
    <property type="entry name" value="ATP12-like"/>
    <property type="match status" value="1"/>
</dbReference>
<comment type="similarity">
    <text evidence="2">Belongs to the ATP12 family.</text>
</comment>